<dbReference type="InterPro" id="IPR016024">
    <property type="entry name" value="ARM-type_fold"/>
</dbReference>
<proteinExistence type="predicted"/>
<evidence type="ECO:0000313" key="1">
    <source>
        <dbReference type="EMBL" id="AYL34143.1"/>
    </source>
</evidence>
<keyword evidence="2" id="KW-1185">Reference proteome</keyword>
<dbReference type="SUPFAM" id="SSF48371">
    <property type="entry name" value="ARM repeat"/>
    <property type="match status" value="1"/>
</dbReference>
<gene>
    <name evidence="1" type="ORF">CNQ36_01095</name>
</gene>
<accession>A0A494UH47</accession>
<dbReference type="GeneID" id="93881366"/>
<reference evidence="1 2" key="1">
    <citation type="submission" date="2017-09" db="EMBL/GenBank/DDBJ databases">
        <authorList>
            <person name="Zhang H."/>
            <person name="Hu S."/>
            <person name="Xu J."/>
            <person name="He Z."/>
        </authorList>
    </citation>
    <scope>NUCLEOTIDE SEQUENCE [LARGE SCALE GENOMIC DNA]</scope>
    <source>
        <strain evidence="1 2">TXX3120</strain>
    </source>
</reference>
<dbReference type="InterPro" id="IPR011989">
    <property type="entry name" value="ARM-like"/>
</dbReference>
<dbReference type="EMBL" id="CP023407">
    <property type="protein sequence ID" value="AYL34143.1"/>
    <property type="molecule type" value="Genomic_DNA"/>
</dbReference>
<dbReference type="RefSeq" id="WP_121544547.1">
    <property type="nucleotide sequence ID" value="NZ_CP023407.1"/>
</dbReference>
<protein>
    <submittedName>
        <fullName evidence="1">Mucin-2</fullName>
    </submittedName>
</protein>
<dbReference type="Proteomes" id="UP000282170">
    <property type="component" value="Chromosome"/>
</dbReference>
<evidence type="ECO:0000313" key="2">
    <source>
        <dbReference type="Proteomes" id="UP000282170"/>
    </source>
</evidence>
<dbReference type="KEGG" id="sfug:CNQ36_01095"/>
<dbReference type="AlphaFoldDB" id="A0A494UH47"/>
<organism evidence="1 2">
    <name type="scientific">Streptomyces fungicidicus</name>
    <dbReference type="NCBI Taxonomy" id="68203"/>
    <lineage>
        <taxon>Bacteria</taxon>
        <taxon>Bacillati</taxon>
        <taxon>Actinomycetota</taxon>
        <taxon>Actinomycetes</taxon>
        <taxon>Kitasatosporales</taxon>
        <taxon>Streptomycetaceae</taxon>
        <taxon>Streptomyces</taxon>
    </lineage>
</organism>
<sequence length="464" mass="50047">MAAVHSSALDGVAANPALPTPLLVRLIAFDGGGHGPPFQALHRPGLPEQAVAAVLTHPVPGTRVHFAMSGQADAEQRARLAHDPSPRVRAAVADGPEWTHDPRAKVDPLPDAVCRRLLEDPDPSVRSALLHSRHLAPTFLASLLRHADPAARRAALRVWDDLTPHARTTLLDDPDPELRRSAALRACPRDARLTAALLDDPAALPEVLRRGLLGRADAERFLAEGTHLVELAGNPSLPADLVDRLAVHPDDGVRLAVSLRPELTEAQRAAIDFTVAPHARGEVDWVAAGIADQDVLRRAATSAHPLLRRAAARSPHLSPDLLRLLSEDTDALVHNHLAVHHPDTPEEVLMSVYARLGGTFSAWMATGHPRFPREGLAARFADHPDGIYRQLTVRDPAAGPGLIERLSHDPDVWTRQAATRDPRLPLPRLRETLDLPELAFSAGANPALPPVEMSRVMDEAGVPV</sequence>
<dbReference type="Gene3D" id="1.25.10.10">
    <property type="entry name" value="Leucine-rich Repeat Variant"/>
    <property type="match status" value="2"/>
</dbReference>
<name>A0A494UH47_9ACTN</name>